<name>A0AA40DYX4_9PEZI</name>
<dbReference type="Proteomes" id="UP001172102">
    <property type="component" value="Unassembled WGS sequence"/>
</dbReference>
<reference evidence="4" key="1">
    <citation type="submission" date="2023-06" db="EMBL/GenBank/DDBJ databases">
        <title>Genome-scale phylogeny and comparative genomics of the fungal order Sordariales.</title>
        <authorList>
            <consortium name="Lawrence Berkeley National Laboratory"/>
            <person name="Hensen N."/>
            <person name="Bonometti L."/>
            <person name="Westerberg I."/>
            <person name="Brannstrom I.O."/>
            <person name="Guillou S."/>
            <person name="Cros-Aarteil S."/>
            <person name="Calhoun S."/>
            <person name="Haridas S."/>
            <person name="Kuo A."/>
            <person name="Mondo S."/>
            <person name="Pangilinan J."/>
            <person name="Riley R."/>
            <person name="Labutti K."/>
            <person name="Andreopoulos B."/>
            <person name="Lipzen A."/>
            <person name="Chen C."/>
            <person name="Yanf M."/>
            <person name="Daum C."/>
            <person name="Ng V."/>
            <person name="Clum A."/>
            <person name="Steindorff A."/>
            <person name="Ohm R."/>
            <person name="Martin F."/>
            <person name="Silar P."/>
            <person name="Natvig D."/>
            <person name="Lalanne C."/>
            <person name="Gautier V."/>
            <person name="Ament-Velasquez S.L."/>
            <person name="Kruys A."/>
            <person name="Hutchinson M.I."/>
            <person name="Powell A.J."/>
            <person name="Barry K."/>
            <person name="Miller A.N."/>
            <person name="Grigoriev I.V."/>
            <person name="Debuchy R."/>
            <person name="Gladieux P."/>
            <person name="Thoren M.H."/>
            <person name="Johannesson H."/>
        </authorList>
    </citation>
    <scope>NUCLEOTIDE SEQUENCE</scope>
    <source>
        <strain evidence="4">SMH4607-1</strain>
    </source>
</reference>
<comment type="caution">
    <text evidence="4">The sequence shown here is derived from an EMBL/GenBank/DDBJ whole genome shotgun (WGS) entry which is preliminary data.</text>
</comment>
<organism evidence="4 5">
    <name type="scientific">Lasiosphaeris hirsuta</name>
    <dbReference type="NCBI Taxonomy" id="260670"/>
    <lineage>
        <taxon>Eukaryota</taxon>
        <taxon>Fungi</taxon>
        <taxon>Dikarya</taxon>
        <taxon>Ascomycota</taxon>
        <taxon>Pezizomycotina</taxon>
        <taxon>Sordariomycetes</taxon>
        <taxon>Sordariomycetidae</taxon>
        <taxon>Sordariales</taxon>
        <taxon>Lasiosphaeriaceae</taxon>
        <taxon>Lasiosphaeris</taxon>
    </lineage>
</organism>
<evidence type="ECO:0000256" key="1">
    <source>
        <dbReference type="ARBA" id="ARBA00022741"/>
    </source>
</evidence>
<gene>
    <name evidence="4" type="ORF">B0H67DRAFT_577462</name>
</gene>
<evidence type="ECO:0000256" key="2">
    <source>
        <dbReference type="SAM" id="MobiDB-lite"/>
    </source>
</evidence>
<dbReference type="CDD" id="cd00882">
    <property type="entry name" value="Ras_like_GTPase"/>
    <property type="match status" value="1"/>
</dbReference>
<keyword evidence="4" id="KW-0378">Hydrolase</keyword>
<dbReference type="Gene3D" id="3.40.50.300">
    <property type="entry name" value="P-loop containing nucleotide triphosphate hydrolases"/>
    <property type="match status" value="1"/>
</dbReference>
<feature type="domain" description="AIG1-type G" evidence="3">
    <location>
        <begin position="154"/>
        <end position="279"/>
    </location>
</feature>
<dbReference type="EMBL" id="JAUKUA010000003">
    <property type="protein sequence ID" value="KAK0720830.1"/>
    <property type="molecule type" value="Genomic_DNA"/>
</dbReference>
<dbReference type="SUPFAM" id="SSF52540">
    <property type="entry name" value="P-loop containing nucleoside triphosphate hydrolases"/>
    <property type="match status" value="1"/>
</dbReference>
<evidence type="ECO:0000313" key="5">
    <source>
        <dbReference type="Proteomes" id="UP001172102"/>
    </source>
</evidence>
<keyword evidence="5" id="KW-1185">Reference proteome</keyword>
<accession>A0AA40DYX4</accession>
<sequence length="413" mass="45725">MGLIYCSANCLSAFIESRMFLGVFGSPHYAFLVPSFRLPPWFSSFKYQVPMSLSVSACLTRPKTPIDISFFPSLLPHKLVFRPEGSILLTPLRQPSFLLSHPSSTSPVKMADGDQSQGRNAVQPLIPVPDKTVVETRPAQDPRSQPSGNTRTLKILVVGVTGSGKSSFISAVLGEDIGIGHSADPCTRDCKLYSVLYKDVVFELIDTPGFDDPTRDGIDILRNITLHVEGVAGVIYCHRMTDTRLNGDDKLNLEVVKAMCGERFFSRIVICSTHWDTTMPGSREAPQARMESLLDKEFESIMEGGAMYMEFLGESKPASSLNVLDLFLTQRRPPMMALLDQRLRVRTARETHAGKVIEEDYRKRQKGKLAQRQLHADVPKDIHGEAKGSKLVQEIKGLGKAFLGVATNNTPRT</sequence>
<evidence type="ECO:0000259" key="3">
    <source>
        <dbReference type="Pfam" id="PF04548"/>
    </source>
</evidence>
<dbReference type="AlphaFoldDB" id="A0AA40DYX4"/>
<dbReference type="InterPro" id="IPR027417">
    <property type="entry name" value="P-loop_NTPase"/>
</dbReference>
<dbReference type="Pfam" id="PF04548">
    <property type="entry name" value="AIG1"/>
    <property type="match status" value="1"/>
</dbReference>
<feature type="region of interest" description="Disordered" evidence="2">
    <location>
        <begin position="103"/>
        <end position="124"/>
    </location>
</feature>
<dbReference type="GO" id="GO:0016787">
    <property type="term" value="F:hydrolase activity"/>
    <property type="evidence" value="ECO:0007669"/>
    <property type="project" value="UniProtKB-KW"/>
</dbReference>
<proteinExistence type="predicted"/>
<dbReference type="GO" id="GO:0005525">
    <property type="term" value="F:GTP binding"/>
    <property type="evidence" value="ECO:0007669"/>
    <property type="project" value="InterPro"/>
</dbReference>
<protein>
    <submittedName>
        <fullName evidence="4">P-loop containing nucleoside triphosphate hydrolase protein</fullName>
    </submittedName>
</protein>
<evidence type="ECO:0000313" key="4">
    <source>
        <dbReference type="EMBL" id="KAK0720830.1"/>
    </source>
</evidence>
<dbReference type="InterPro" id="IPR006703">
    <property type="entry name" value="G_AIG1"/>
</dbReference>
<keyword evidence="1" id="KW-0547">Nucleotide-binding</keyword>